<keyword evidence="2" id="KW-1185">Reference proteome</keyword>
<evidence type="ECO:0000313" key="2">
    <source>
        <dbReference type="Proteomes" id="UP000009175"/>
    </source>
</evidence>
<sequence length="92" mass="10855">MIKSARVYQLLNTEIEDFASSNIDFKTSDMFRLWVANRKLIQSWDNNSYDTFVIESFNIINNIVSNIDSVHPISQEALYTLKTYQEEKTLRK</sequence>
<gene>
    <name evidence="1" type="ordered locus">Sama_0314</name>
</gene>
<dbReference type="AlphaFoldDB" id="A1S2B9"/>
<evidence type="ECO:0000313" key="1">
    <source>
        <dbReference type="EMBL" id="ABL98525.1"/>
    </source>
</evidence>
<dbReference type="KEGG" id="saz:Sama_0314"/>
<dbReference type="Proteomes" id="UP000009175">
    <property type="component" value="Chromosome"/>
</dbReference>
<name>A1S2B9_SHEAM</name>
<protein>
    <submittedName>
        <fullName evidence="1">Uncharacterized protein</fullName>
    </submittedName>
</protein>
<reference evidence="1 2" key="1">
    <citation type="submission" date="2006-12" db="EMBL/GenBank/DDBJ databases">
        <title>Complete sequence of Shewanella amazonensis SB2B.</title>
        <authorList>
            <consortium name="US DOE Joint Genome Institute"/>
            <person name="Copeland A."/>
            <person name="Lucas S."/>
            <person name="Lapidus A."/>
            <person name="Barry K."/>
            <person name="Detter J.C."/>
            <person name="Glavina del Rio T."/>
            <person name="Hammon N."/>
            <person name="Israni S."/>
            <person name="Dalin E."/>
            <person name="Tice H."/>
            <person name="Pitluck S."/>
            <person name="Munk A.C."/>
            <person name="Brettin T."/>
            <person name="Bruce D."/>
            <person name="Han C."/>
            <person name="Tapia R."/>
            <person name="Gilna P."/>
            <person name="Schmutz J."/>
            <person name="Larimer F."/>
            <person name="Land M."/>
            <person name="Hauser L."/>
            <person name="Kyrpides N."/>
            <person name="Mikhailova N."/>
            <person name="Fredrickson J."/>
            <person name="Richardson P."/>
        </authorList>
    </citation>
    <scope>NUCLEOTIDE SEQUENCE [LARGE SCALE GENOMIC DNA]</scope>
    <source>
        <strain evidence="2">ATCC BAA-1098 / SB2B</strain>
    </source>
</reference>
<proteinExistence type="predicted"/>
<dbReference type="HOGENOM" id="CLU_2411548_0_0_6"/>
<dbReference type="EMBL" id="CP000507">
    <property type="protein sequence ID" value="ABL98525.1"/>
    <property type="molecule type" value="Genomic_DNA"/>
</dbReference>
<accession>A1S2B9</accession>
<organism evidence="1 2">
    <name type="scientific">Shewanella amazonensis (strain ATCC BAA-1098 / SB2B)</name>
    <dbReference type="NCBI Taxonomy" id="326297"/>
    <lineage>
        <taxon>Bacteria</taxon>
        <taxon>Pseudomonadati</taxon>
        <taxon>Pseudomonadota</taxon>
        <taxon>Gammaproteobacteria</taxon>
        <taxon>Alteromonadales</taxon>
        <taxon>Shewanellaceae</taxon>
        <taxon>Shewanella</taxon>
    </lineage>
</organism>
<dbReference type="RefSeq" id="WP_011758435.1">
    <property type="nucleotide sequence ID" value="NC_008700.1"/>
</dbReference>